<dbReference type="Proteomes" id="UP000663838">
    <property type="component" value="Unassembled WGS sequence"/>
</dbReference>
<dbReference type="Proteomes" id="UP000663833">
    <property type="component" value="Unassembled WGS sequence"/>
</dbReference>
<dbReference type="Proteomes" id="UP000663865">
    <property type="component" value="Unassembled WGS sequence"/>
</dbReference>
<dbReference type="EMBL" id="CAJOBR010000436">
    <property type="protein sequence ID" value="CAF4508897.1"/>
    <property type="molecule type" value="Genomic_DNA"/>
</dbReference>
<dbReference type="EMBL" id="CAJNYV010000947">
    <property type="protein sequence ID" value="CAF3395680.1"/>
    <property type="molecule type" value="Genomic_DNA"/>
</dbReference>
<sequence length="234" mass="26169">MNKSKAAKKNGDKQSSTVSMNNPSQGESSNHGFFSRVSNFFSSNSERLTVCPNCDVYLIETVMIEHLKHCEKLTHTFQAPDGTVASRSYADRDQIHDITFKPVPDNLTPHVNHGQSFQQTRMAPRPEQHEYKAPIIKHPQAPPVPPVDNTSINQQYNRSWNLADEKPGNCQFCGNLSKGINTIKHAKECQKVNYAFQSSNGAMRSVHYAGNNTNFGKKLSEAATHNYGDNMETD</sequence>
<gene>
    <name evidence="3" type="ORF">GRG538_LOCUS12374</name>
    <name evidence="8" type="ORF">HFQ381_LOCUS29273</name>
    <name evidence="2" type="ORF">KIK155_LOCUS7628</name>
    <name evidence="4" type="ORF">LUA448_LOCUS27706</name>
    <name evidence="7" type="ORF">QYT958_LOCUS5310</name>
    <name evidence="9" type="ORF">TOA249_LOCUS16753</name>
    <name evidence="5" type="ORF">TSG867_LOCUS16973</name>
    <name evidence="6" type="ORF">UJA718_LOCUS24162</name>
</gene>
<feature type="compositionally biased region" description="Polar residues" evidence="1">
    <location>
        <begin position="13"/>
        <end position="31"/>
    </location>
</feature>
<organism evidence="6 10">
    <name type="scientific">Rotaria socialis</name>
    <dbReference type="NCBI Taxonomy" id="392032"/>
    <lineage>
        <taxon>Eukaryota</taxon>
        <taxon>Metazoa</taxon>
        <taxon>Spiralia</taxon>
        <taxon>Gnathifera</taxon>
        <taxon>Rotifera</taxon>
        <taxon>Eurotatoria</taxon>
        <taxon>Bdelloidea</taxon>
        <taxon>Philodinida</taxon>
        <taxon>Philodinidae</taxon>
        <taxon>Rotaria</taxon>
    </lineage>
</organism>
<evidence type="ECO:0000313" key="5">
    <source>
        <dbReference type="EMBL" id="CAF4450761.1"/>
    </source>
</evidence>
<dbReference type="Proteomes" id="UP000663872">
    <property type="component" value="Unassembled WGS sequence"/>
</dbReference>
<dbReference type="Proteomes" id="UP000663873">
    <property type="component" value="Unassembled WGS sequence"/>
</dbReference>
<proteinExistence type="predicted"/>
<feature type="region of interest" description="Disordered" evidence="1">
    <location>
        <begin position="1"/>
        <end position="31"/>
    </location>
</feature>
<comment type="caution">
    <text evidence="6">The sequence shown here is derived from an EMBL/GenBank/DDBJ whole genome shotgun (WGS) entry which is preliminary data.</text>
</comment>
<name>A0A820TRB6_9BILA</name>
<evidence type="ECO:0000313" key="9">
    <source>
        <dbReference type="EMBL" id="CAF4696049.1"/>
    </source>
</evidence>
<reference evidence="6" key="1">
    <citation type="submission" date="2021-02" db="EMBL/GenBank/DDBJ databases">
        <authorList>
            <person name="Nowell W R."/>
        </authorList>
    </citation>
    <scope>NUCLEOTIDE SEQUENCE</scope>
</reference>
<accession>A0A820TRB6</accession>
<keyword evidence="10" id="KW-1185">Reference proteome</keyword>
<evidence type="ECO:0000313" key="6">
    <source>
        <dbReference type="EMBL" id="CAF4470624.1"/>
    </source>
</evidence>
<evidence type="ECO:0000313" key="10">
    <source>
        <dbReference type="Proteomes" id="UP000663873"/>
    </source>
</evidence>
<dbReference type="EMBL" id="CAJOBS010001159">
    <property type="protein sequence ID" value="CAF4696049.1"/>
    <property type="molecule type" value="Genomic_DNA"/>
</dbReference>
<evidence type="ECO:0000313" key="2">
    <source>
        <dbReference type="EMBL" id="CAF3395680.1"/>
    </source>
</evidence>
<dbReference type="EMBL" id="CAJOBP010005480">
    <property type="protein sequence ID" value="CAF4470624.1"/>
    <property type="molecule type" value="Genomic_DNA"/>
</dbReference>
<dbReference type="Proteomes" id="UP000663862">
    <property type="component" value="Unassembled WGS sequence"/>
</dbReference>
<dbReference type="EMBL" id="CAJOBO010004531">
    <property type="protein sequence ID" value="CAF4523524.1"/>
    <property type="molecule type" value="Genomic_DNA"/>
</dbReference>
<evidence type="ECO:0000313" key="4">
    <source>
        <dbReference type="EMBL" id="CAF3545935.1"/>
    </source>
</evidence>
<dbReference type="EMBL" id="CAJOBQ010001063">
    <property type="protein sequence ID" value="CAF4450761.1"/>
    <property type="molecule type" value="Genomic_DNA"/>
</dbReference>
<evidence type="ECO:0000313" key="3">
    <source>
        <dbReference type="EMBL" id="CAF3427775.1"/>
    </source>
</evidence>
<dbReference type="AlphaFoldDB" id="A0A820TRB6"/>
<evidence type="ECO:0000313" key="8">
    <source>
        <dbReference type="EMBL" id="CAF4523524.1"/>
    </source>
</evidence>
<dbReference type="EMBL" id="CAJNYT010001740">
    <property type="protein sequence ID" value="CAF3427775.1"/>
    <property type="molecule type" value="Genomic_DNA"/>
</dbReference>
<evidence type="ECO:0000256" key="1">
    <source>
        <dbReference type="SAM" id="MobiDB-lite"/>
    </source>
</evidence>
<dbReference type="Proteomes" id="UP000663848">
    <property type="component" value="Unassembled WGS sequence"/>
</dbReference>
<protein>
    <submittedName>
        <fullName evidence="6">Uncharacterized protein</fullName>
    </submittedName>
</protein>
<dbReference type="Proteomes" id="UP000663851">
    <property type="component" value="Unassembled WGS sequence"/>
</dbReference>
<evidence type="ECO:0000313" key="7">
    <source>
        <dbReference type="EMBL" id="CAF4508897.1"/>
    </source>
</evidence>
<dbReference type="EMBL" id="CAJNYD010003833">
    <property type="protein sequence ID" value="CAF3545935.1"/>
    <property type="molecule type" value="Genomic_DNA"/>
</dbReference>